<dbReference type="Proteomes" id="UP000735302">
    <property type="component" value="Unassembled WGS sequence"/>
</dbReference>
<proteinExistence type="predicted"/>
<dbReference type="AlphaFoldDB" id="A0AAV3Z0A0"/>
<accession>A0AAV3Z0A0</accession>
<protein>
    <submittedName>
        <fullName evidence="3">Rhodopsin-like</fullName>
    </submittedName>
</protein>
<feature type="transmembrane region" description="Helical" evidence="2">
    <location>
        <begin position="389"/>
        <end position="411"/>
    </location>
</feature>
<keyword evidence="2" id="KW-1133">Transmembrane helix</keyword>
<keyword evidence="2" id="KW-0472">Membrane</keyword>
<feature type="transmembrane region" description="Helical" evidence="2">
    <location>
        <begin position="58"/>
        <end position="77"/>
    </location>
</feature>
<comment type="caution">
    <text evidence="3">The sequence shown here is derived from an EMBL/GenBank/DDBJ whole genome shotgun (WGS) entry which is preliminary data.</text>
</comment>
<feature type="region of interest" description="Disordered" evidence="1">
    <location>
        <begin position="290"/>
        <end position="338"/>
    </location>
</feature>
<keyword evidence="4" id="KW-1185">Reference proteome</keyword>
<dbReference type="Gene3D" id="1.20.1070.10">
    <property type="entry name" value="Rhodopsin 7-helix transmembrane proteins"/>
    <property type="match status" value="1"/>
</dbReference>
<evidence type="ECO:0000256" key="1">
    <source>
        <dbReference type="SAM" id="MobiDB-lite"/>
    </source>
</evidence>
<feature type="transmembrane region" description="Helical" evidence="2">
    <location>
        <begin position="198"/>
        <end position="222"/>
    </location>
</feature>
<organism evidence="3 4">
    <name type="scientific">Plakobranchus ocellatus</name>
    <dbReference type="NCBI Taxonomy" id="259542"/>
    <lineage>
        <taxon>Eukaryota</taxon>
        <taxon>Metazoa</taxon>
        <taxon>Spiralia</taxon>
        <taxon>Lophotrochozoa</taxon>
        <taxon>Mollusca</taxon>
        <taxon>Gastropoda</taxon>
        <taxon>Heterobranchia</taxon>
        <taxon>Euthyneura</taxon>
        <taxon>Panpulmonata</taxon>
        <taxon>Sacoglossa</taxon>
        <taxon>Placobranchoidea</taxon>
        <taxon>Plakobranchidae</taxon>
        <taxon>Plakobranchus</taxon>
    </lineage>
</organism>
<evidence type="ECO:0000256" key="2">
    <source>
        <dbReference type="SAM" id="Phobius"/>
    </source>
</evidence>
<feature type="transmembrane region" description="Helical" evidence="2">
    <location>
        <begin position="89"/>
        <end position="111"/>
    </location>
</feature>
<sequence length="450" mass="49283">MPELHFRRKTLSSISNRWNILATQDFSTPNSTGQNTTLPDGNSVLEELDLEQTLLDSILAFSILVMICSIVALLACRQPSPALLMHFRTLRVCDLFTAIFGASKMALVHHAREFQINFFLPDSLFFSSAFASCLTLIALHATVCLQRVRPKRFSKIDEKTAVTLTVIIWNTALTLGFLPLLGSKDTSTVRFWGYYSGLYLVGAGSLQLAALLSGLALALITARLPRQAATRAERDGCDNVNPLQGSLDLASLQSTHPAARVSRDRASAEQGESFPDREIILTSYTSPADSSIIDTTSNNNNNNNNNNSSSGNGNINSNNNDNITQSTPHTSTNDWARTPESTSKAALFHYRWASIESGLSVIFCLPFLTYLALTCPNCPFGHWSSRDTAVLYLIPCSLARALLGSCLHLYMGRELRRGAERARLVPANITASYTNPAFSGDHHDCSQQVS</sequence>
<feature type="transmembrane region" description="Helical" evidence="2">
    <location>
        <begin position="352"/>
        <end position="373"/>
    </location>
</feature>
<reference evidence="3 4" key="1">
    <citation type="journal article" date="2021" name="Elife">
        <title>Chloroplast acquisition without the gene transfer in kleptoplastic sea slugs, Plakobranchus ocellatus.</title>
        <authorList>
            <person name="Maeda T."/>
            <person name="Takahashi S."/>
            <person name="Yoshida T."/>
            <person name="Shimamura S."/>
            <person name="Takaki Y."/>
            <person name="Nagai Y."/>
            <person name="Toyoda A."/>
            <person name="Suzuki Y."/>
            <person name="Arimoto A."/>
            <person name="Ishii H."/>
            <person name="Satoh N."/>
            <person name="Nishiyama T."/>
            <person name="Hasebe M."/>
            <person name="Maruyama T."/>
            <person name="Minagawa J."/>
            <person name="Obokata J."/>
            <person name="Shigenobu S."/>
        </authorList>
    </citation>
    <scope>NUCLEOTIDE SEQUENCE [LARGE SCALE GENOMIC DNA]</scope>
</reference>
<feature type="transmembrane region" description="Helical" evidence="2">
    <location>
        <begin position="123"/>
        <end position="148"/>
    </location>
</feature>
<gene>
    <name evidence="3" type="ORF">PoB_001534000</name>
</gene>
<feature type="transmembrane region" description="Helical" evidence="2">
    <location>
        <begin position="160"/>
        <end position="178"/>
    </location>
</feature>
<keyword evidence="2" id="KW-0812">Transmembrane</keyword>
<evidence type="ECO:0000313" key="4">
    <source>
        <dbReference type="Proteomes" id="UP000735302"/>
    </source>
</evidence>
<feature type="compositionally biased region" description="Low complexity" evidence="1">
    <location>
        <begin position="290"/>
        <end position="323"/>
    </location>
</feature>
<feature type="compositionally biased region" description="Polar residues" evidence="1">
    <location>
        <begin position="324"/>
        <end position="338"/>
    </location>
</feature>
<name>A0AAV3Z0A0_9GAST</name>
<evidence type="ECO:0000313" key="3">
    <source>
        <dbReference type="EMBL" id="GFN88834.1"/>
    </source>
</evidence>
<dbReference type="EMBL" id="BLXT01001882">
    <property type="protein sequence ID" value="GFN88834.1"/>
    <property type="molecule type" value="Genomic_DNA"/>
</dbReference>